<gene>
    <name evidence="3" type="ORF">GXP69_08285</name>
</gene>
<keyword evidence="1" id="KW-0732">Signal</keyword>
<sequence length="153" mass="17188">MKLMTMSFLAASFFSLSTLPFIDQDQDIPQSEVPSVVLNALSSAYPNAASVEWEKVKDIYEAEFDIDTKEYTVQLSATGTILQTKQDLGDTELPEAVKSAIAANYKNYKLDDADLLEKDGRQYYQVELDGRLKDKKLVLDAAGKEQNNVSYWD</sequence>
<dbReference type="Proteomes" id="UP000474777">
    <property type="component" value="Unassembled WGS sequence"/>
</dbReference>
<feature type="domain" description="Putative beta-lactamase-inhibitor-like PepSY-like" evidence="2">
    <location>
        <begin position="83"/>
        <end position="143"/>
    </location>
</feature>
<dbReference type="EMBL" id="JAAGWD010000003">
    <property type="protein sequence ID" value="NEM97690.1"/>
    <property type="molecule type" value="Genomic_DNA"/>
</dbReference>
<dbReference type="Pfam" id="PF11396">
    <property type="entry name" value="PepSY_like"/>
    <property type="match status" value="2"/>
</dbReference>
<evidence type="ECO:0000256" key="1">
    <source>
        <dbReference type="SAM" id="SignalP"/>
    </source>
</evidence>
<comment type="caution">
    <text evidence="3">The sequence shown here is derived from an EMBL/GenBank/DDBJ whole genome shotgun (WGS) entry which is preliminary data.</text>
</comment>
<name>A0A6B3LVS5_9BACT</name>
<protein>
    <recommendedName>
        <fullName evidence="2">Putative beta-lactamase-inhibitor-like PepSY-like domain-containing protein</fullName>
    </recommendedName>
</protein>
<evidence type="ECO:0000259" key="2">
    <source>
        <dbReference type="Pfam" id="PF11396"/>
    </source>
</evidence>
<organism evidence="3 4">
    <name type="scientific">Pontibacter burrus</name>
    <dbReference type="NCBI Taxonomy" id="2704466"/>
    <lineage>
        <taxon>Bacteria</taxon>
        <taxon>Pseudomonadati</taxon>
        <taxon>Bacteroidota</taxon>
        <taxon>Cytophagia</taxon>
        <taxon>Cytophagales</taxon>
        <taxon>Hymenobacteraceae</taxon>
        <taxon>Pontibacter</taxon>
    </lineage>
</organism>
<evidence type="ECO:0000313" key="3">
    <source>
        <dbReference type="EMBL" id="NEM97690.1"/>
    </source>
</evidence>
<feature type="domain" description="Putative beta-lactamase-inhibitor-like PepSY-like" evidence="2">
    <location>
        <begin position="25"/>
        <end position="81"/>
    </location>
</feature>
<dbReference type="AlphaFoldDB" id="A0A6B3LVS5"/>
<dbReference type="InterPro" id="IPR021533">
    <property type="entry name" value="PepSY-like"/>
</dbReference>
<dbReference type="SUPFAM" id="SSF160574">
    <property type="entry name" value="BT0923-like"/>
    <property type="match status" value="1"/>
</dbReference>
<dbReference type="Gene3D" id="3.10.450.360">
    <property type="match status" value="1"/>
</dbReference>
<feature type="signal peptide" evidence="1">
    <location>
        <begin position="1"/>
        <end position="17"/>
    </location>
</feature>
<keyword evidence="4" id="KW-1185">Reference proteome</keyword>
<accession>A0A6B3LVS5</accession>
<proteinExistence type="predicted"/>
<evidence type="ECO:0000313" key="4">
    <source>
        <dbReference type="Proteomes" id="UP000474777"/>
    </source>
</evidence>
<dbReference type="RefSeq" id="WP_163914291.1">
    <property type="nucleotide sequence ID" value="NZ_JAAGWD010000003.1"/>
</dbReference>
<reference evidence="3 4" key="1">
    <citation type="submission" date="2020-02" db="EMBL/GenBank/DDBJ databases">
        <authorList>
            <person name="Kim M.K."/>
        </authorList>
    </citation>
    <scope>NUCLEOTIDE SEQUENCE [LARGE SCALE GENOMIC DNA]</scope>
    <source>
        <strain evidence="3 4">BT327</strain>
    </source>
</reference>
<feature type="chain" id="PRO_5025481018" description="Putative beta-lactamase-inhibitor-like PepSY-like domain-containing protein" evidence="1">
    <location>
        <begin position="18"/>
        <end position="153"/>
    </location>
</feature>